<dbReference type="NCBIfam" id="TIGR00045">
    <property type="entry name" value="glycerate kinase"/>
    <property type="match status" value="1"/>
</dbReference>
<evidence type="ECO:0000256" key="1">
    <source>
        <dbReference type="ARBA" id="ARBA00006284"/>
    </source>
</evidence>
<accession>A0ABS0JTN0</accession>
<sequence>MWAATLLGMRVLLCPDKFAGTLSAPEVAAAVAAGWRTVTEGDDLLIRPLADGGPGFVEVLAEALGGRRVPVATVDPLGRPAAGEILLTADGATAYLESAQACGLHLLSGAERDPKSTTSYGLGLLVAAAVESGARTVVIGLGGSGTNDAGAGMLAALGVTPLDQGGAALPYGGAALAAVDALDGAPRLRGVRLVAATDVDNPLLGLHGASNVFGPQKGADRADVLLLDAALERFAAVLERDLAGCPAGLGALPGGGAAGGIGAALLALGGDCESGIGLVTRATRLDAALDTADLVITGEGSFDHQSLRGKVVAGVAGAARDRGVPCVVVAGQVSTGRREAASAGVTDAYSLVEHFGGEEGGGLDAALSRPAEGLRELGARLARQWSR</sequence>
<evidence type="ECO:0000256" key="4">
    <source>
        <dbReference type="PIRNR" id="PIRNR006078"/>
    </source>
</evidence>
<dbReference type="EMBL" id="JADOTY010000001">
    <property type="protein sequence ID" value="MBG6099716.1"/>
    <property type="molecule type" value="Genomic_DNA"/>
</dbReference>
<dbReference type="PIRSF" id="PIRSF006078">
    <property type="entry name" value="GlxK"/>
    <property type="match status" value="1"/>
</dbReference>
<keyword evidence="3 4" id="KW-0418">Kinase</keyword>
<dbReference type="SUPFAM" id="SSF110738">
    <property type="entry name" value="Glycerate kinase I"/>
    <property type="match status" value="1"/>
</dbReference>
<evidence type="ECO:0000256" key="3">
    <source>
        <dbReference type="ARBA" id="ARBA00022777"/>
    </source>
</evidence>
<dbReference type="GO" id="GO:0008887">
    <property type="term" value="F:glycerate kinase activity"/>
    <property type="evidence" value="ECO:0007669"/>
    <property type="project" value="UniProtKB-EC"/>
</dbReference>
<reference evidence="5 6" key="1">
    <citation type="submission" date="2020-11" db="EMBL/GenBank/DDBJ databases">
        <title>Sequencing the genomes of 1000 actinobacteria strains.</title>
        <authorList>
            <person name="Klenk H.-P."/>
        </authorList>
    </citation>
    <scope>NUCLEOTIDE SEQUENCE [LARGE SCALE GENOMIC DNA]</scope>
    <source>
        <strain evidence="5 6">DSM 101695</strain>
    </source>
</reference>
<comment type="caution">
    <text evidence="5">The sequence shown here is derived from an EMBL/GenBank/DDBJ whole genome shotgun (WGS) entry which is preliminary data.</text>
</comment>
<comment type="similarity">
    <text evidence="1 4">Belongs to the glycerate kinase type-1 family.</text>
</comment>
<dbReference type="PANTHER" id="PTHR21599:SF0">
    <property type="entry name" value="GLYCERATE KINASE"/>
    <property type="match status" value="1"/>
</dbReference>
<name>A0ABS0JTN0_9ACTN</name>
<dbReference type="InterPro" id="IPR036129">
    <property type="entry name" value="Glycerate_kinase_sf"/>
</dbReference>
<evidence type="ECO:0000313" key="5">
    <source>
        <dbReference type="EMBL" id="MBG6099716.1"/>
    </source>
</evidence>
<keyword evidence="6" id="KW-1185">Reference proteome</keyword>
<dbReference type="Proteomes" id="UP000631791">
    <property type="component" value="Unassembled WGS sequence"/>
</dbReference>
<organism evidence="5 6">
    <name type="scientific">Micromonospora vinacea</name>
    <dbReference type="NCBI Taxonomy" id="709878"/>
    <lineage>
        <taxon>Bacteria</taxon>
        <taxon>Bacillati</taxon>
        <taxon>Actinomycetota</taxon>
        <taxon>Actinomycetes</taxon>
        <taxon>Micromonosporales</taxon>
        <taxon>Micromonosporaceae</taxon>
        <taxon>Micromonospora</taxon>
    </lineage>
</organism>
<dbReference type="Gene3D" id="3.90.1510.10">
    <property type="entry name" value="Glycerate kinase, domain 2"/>
    <property type="match status" value="1"/>
</dbReference>
<evidence type="ECO:0000313" key="6">
    <source>
        <dbReference type="Proteomes" id="UP000631791"/>
    </source>
</evidence>
<protein>
    <submittedName>
        <fullName evidence="5">Glycerate kinase</fullName>
        <ecNumber evidence="5">2.7.1.31</ecNumber>
    </submittedName>
</protein>
<dbReference type="InterPro" id="IPR004381">
    <property type="entry name" value="Glycerate_kinase"/>
</dbReference>
<dbReference type="InterPro" id="IPR018193">
    <property type="entry name" value="Glyc_kinase_flavodox-like_fold"/>
</dbReference>
<proteinExistence type="inferred from homology"/>
<evidence type="ECO:0000256" key="2">
    <source>
        <dbReference type="ARBA" id="ARBA00022679"/>
    </source>
</evidence>
<dbReference type="Pfam" id="PF02595">
    <property type="entry name" value="Gly_kinase"/>
    <property type="match status" value="1"/>
</dbReference>
<dbReference type="EC" id="2.7.1.31" evidence="5"/>
<dbReference type="PANTHER" id="PTHR21599">
    <property type="entry name" value="GLYCERATE KINASE"/>
    <property type="match status" value="1"/>
</dbReference>
<gene>
    <name evidence="5" type="ORF">IW249_000130</name>
</gene>
<keyword evidence="2 4" id="KW-0808">Transferase</keyword>
<dbReference type="Gene3D" id="3.40.50.10350">
    <property type="entry name" value="Glycerate kinase, domain 1"/>
    <property type="match status" value="1"/>
</dbReference>
<dbReference type="InterPro" id="IPR018197">
    <property type="entry name" value="Glycerate_kinase_RE-like"/>
</dbReference>